<evidence type="ECO:0000259" key="3">
    <source>
        <dbReference type="Pfam" id="PF25973"/>
    </source>
</evidence>
<comment type="caution">
    <text evidence="4">The sequence shown here is derived from an EMBL/GenBank/DDBJ whole genome shotgun (WGS) entry which is preliminary data.</text>
</comment>
<dbReference type="Gene3D" id="2.40.50.100">
    <property type="match status" value="1"/>
</dbReference>
<sequence length="359" mass="38542">MKNLYKSILGFSFLFIAGCTQEAETNTTELPSVAVKVQKASGGEKTHYISASGQIEAIKSANISTRMMGYIQDIPVKTGQKVKKGDLLISISNTDLLAKKGQVEAGVLQAKAAYKNAEKDYERFQALFAKKSASQKELDDMTTRYEMAKAGLDAAREMENEVNAQFSYANIRAPFSGVVTNTFAKEGDMANPGMPLIGLEAPGKMEVAAMISEADIQNVHEGMKADVSLKSIGLTVEGVVSEVSLSAKNTGGQYVVKIDMEAPDSSIYAGMYANVQIHGSGSNAGDANRSVWIPEEALVHQGQLTGVYTIGNENAAILRWLRTGRSTGDEVEVLSGLKPDETFIISAEGRLYNGVPVTF</sequence>
<organism evidence="4 5">
    <name type="scientific">Cryomorpha ignava</name>
    <dbReference type="NCBI Taxonomy" id="101383"/>
    <lineage>
        <taxon>Bacteria</taxon>
        <taxon>Pseudomonadati</taxon>
        <taxon>Bacteroidota</taxon>
        <taxon>Flavobacteriia</taxon>
        <taxon>Flavobacteriales</taxon>
        <taxon>Cryomorphaceae</taxon>
        <taxon>Cryomorpha</taxon>
    </lineage>
</organism>
<accession>A0A7K3WNP6</accession>
<evidence type="ECO:0000313" key="4">
    <source>
        <dbReference type="EMBL" id="NEN23277.1"/>
    </source>
</evidence>
<dbReference type="GO" id="GO:1990281">
    <property type="term" value="C:efflux pump complex"/>
    <property type="evidence" value="ECO:0007669"/>
    <property type="project" value="TreeGrafter"/>
</dbReference>
<dbReference type="PANTHER" id="PTHR30469:SF15">
    <property type="entry name" value="HLYD FAMILY OF SECRETION PROTEINS"/>
    <property type="match status" value="1"/>
</dbReference>
<dbReference type="EMBL" id="JAAGVY010000009">
    <property type="protein sequence ID" value="NEN23277.1"/>
    <property type="molecule type" value="Genomic_DNA"/>
</dbReference>
<feature type="signal peptide" evidence="2">
    <location>
        <begin position="1"/>
        <end position="22"/>
    </location>
</feature>
<dbReference type="InterPro" id="IPR006143">
    <property type="entry name" value="RND_pump_MFP"/>
</dbReference>
<protein>
    <submittedName>
        <fullName evidence="4">Efflux RND transporter periplasmic adaptor subunit</fullName>
    </submittedName>
</protein>
<dbReference type="Proteomes" id="UP000486602">
    <property type="component" value="Unassembled WGS sequence"/>
</dbReference>
<dbReference type="Gene3D" id="2.40.30.170">
    <property type="match status" value="1"/>
</dbReference>
<dbReference type="AlphaFoldDB" id="A0A7K3WNP6"/>
<proteinExistence type="inferred from homology"/>
<keyword evidence="5" id="KW-1185">Reference proteome</keyword>
<keyword evidence="2" id="KW-0732">Signal</keyword>
<evidence type="ECO:0000313" key="5">
    <source>
        <dbReference type="Proteomes" id="UP000486602"/>
    </source>
</evidence>
<evidence type="ECO:0000256" key="2">
    <source>
        <dbReference type="SAM" id="SignalP"/>
    </source>
</evidence>
<dbReference type="PROSITE" id="PS51257">
    <property type="entry name" value="PROKAR_LIPOPROTEIN"/>
    <property type="match status" value="1"/>
</dbReference>
<comment type="similarity">
    <text evidence="1">Belongs to the membrane fusion protein (MFP) (TC 8.A.1) family.</text>
</comment>
<dbReference type="GO" id="GO:0015562">
    <property type="term" value="F:efflux transmembrane transporter activity"/>
    <property type="evidence" value="ECO:0007669"/>
    <property type="project" value="TreeGrafter"/>
</dbReference>
<dbReference type="SUPFAM" id="SSF111369">
    <property type="entry name" value="HlyD-like secretion proteins"/>
    <property type="match status" value="1"/>
</dbReference>
<name>A0A7K3WNP6_9FLAO</name>
<dbReference type="Gene3D" id="2.40.420.20">
    <property type="match status" value="1"/>
</dbReference>
<feature type="domain" description="CzcB-like barrel-sandwich hybrid" evidence="3">
    <location>
        <begin position="60"/>
        <end position="188"/>
    </location>
</feature>
<feature type="chain" id="PRO_5029883992" evidence="2">
    <location>
        <begin position="23"/>
        <end position="359"/>
    </location>
</feature>
<reference evidence="4 5" key="1">
    <citation type="submission" date="2020-02" db="EMBL/GenBank/DDBJ databases">
        <title>Out from the shadows clarifying the taxonomy of the family Cryomorphaceae and related taxa by utilizing the GTDB taxonomic framework.</title>
        <authorList>
            <person name="Bowman J.P."/>
        </authorList>
    </citation>
    <scope>NUCLEOTIDE SEQUENCE [LARGE SCALE GENOMIC DNA]</scope>
    <source>
        <strain evidence="4 5">QSSC 1-22</strain>
    </source>
</reference>
<gene>
    <name evidence="4" type="ORF">G3O08_07170</name>
</gene>
<dbReference type="NCBIfam" id="TIGR01730">
    <property type="entry name" value="RND_mfp"/>
    <property type="match status" value="1"/>
</dbReference>
<dbReference type="Gene3D" id="1.10.287.470">
    <property type="entry name" value="Helix hairpin bin"/>
    <property type="match status" value="1"/>
</dbReference>
<dbReference type="Pfam" id="PF25973">
    <property type="entry name" value="BSH_CzcB"/>
    <property type="match status" value="1"/>
</dbReference>
<dbReference type="InterPro" id="IPR058647">
    <property type="entry name" value="BSH_CzcB-like"/>
</dbReference>
<evidence type="ECO:0000256" key="1">
    <source>
        <dbReference type="ARBA" id="ARBA00009477"/>
    </source>
</evidence>
<dbReference type="RefSeq" id="WP_163284341.1">
    <property type="nucleotide sequence ID" value="NZ_JAAGVY010000009.1"/>
</dbReference>
<dbReference type="PANTHER" id="PTHR30469">
    <property type="entry name" value="MULTIDRUG RESISTANCE PROTEIN MDTA"/>
    <property type="match status" value="1"/>
</dbReference>